<evidence type="ECO:0000256" key="11">
    <source>
        <dbReference type="RuleBase" id="RU003938"/>
    </source>
</evidence>
<protein>
    <recommendedName>
        <fullName evidence="6 11">Phosphatidate cytidylyltransferase</fullName>
        <ecNumber evidence="6 11">2.7.7.41</ecNumber>
    </recommendedName>
</protein>
<evidence type="ECO:0000313" key="14">
    <source>
        <dbReference type="Proteomes" id="UP000738376"/>
    </source>
</evidence>
<comment type="subcellular location">
    <subcellularLocation>
        <location evidence="2">Membrane</location>
        <topology evidence="2">Multi-pass membrane protein</topology>
    </subcellularLocation>
</comment>
<dbReference type="PROSITE" id="PS01315">
    <property type="entry name" value="CDS"/>
    <property type="match status" value="1"/>
</dbReference>
<evidence type="ECO:0000256" key="9">
    <source>
        <dbReference type="ARBA" id="ARBA00022989"/>
    </source>
</evidence>
<keyword evidence="7 11" id="KW-0808">Transferase</keyword>
<dbReference type="GO" id="GO:0016779">
    <property type="term" value="F:nucleotidyltransferase activity"/>
    <property type="evidence" value="ECO:0007669"/>
    <property type="project" value="UniProtKB-KW"/>
</dbReference>
<comment type="caution">
    <text evidence="13">The sequence shown here is derived from an EMBL/GenBank/DDBJ whole genome shotgun (WGS) entry which is preliminary data.</text>
</comment>
<evidence type="ECO:0000256" key="10">
    <source>
        <dbReference type="ARBA" id="ARBA00023136"/>
    </source>
</evidence>
<evidence type="ECO:0000256" key="7">
    <source>
        <dbReference type="ARBA" id="ARBA00022679"/>
    </source>
</evidence>
<evidence type="ECO:0000256" key="3">
    <source>
        <dbReference type="ARBA" id="ARBA00005119"/>
    </source>
</evidence>
<keyword evidence="11 13" id="KW-0548">Nucleotidyltransferase</keyword>
<feature type="transmembrane region" description="Helical" evidence="12">
    <location>
        <begin position="222"/>
        <end position="241"/>
    </location>
</feature>
<accession>A0ABX1LQL3</accession>
<evidence type="ECO:0000256" key="6">
    <source>
        <dbReference type="ARBA" id="ARBA00012487"/>
    </source>
</evidence>
<dbReference type="Pfam" id="PF01148">
    <property type="entry name" value="CTP_transf_1"/>
    <property type="match status" value="1"/>
</dbReference>
<name>A0ABX1LQL3_9CYAN</name>
<dbReference type="Proteomes" id="UP000738376">
    <property type="component" value="Unassembled WGS sequence"/>
</dbReference>
<comment type="catalytic activity">
    <reaction evidence="1 11">
        <text>a 1,2-diacyl-sn-glycero-3-phosphate + CTP + H(+) = a CDP-1,2-diacyl-sn-glycerol + diphosphate</text>
        <dbReference type="Rhea" id="RHEA:16229"/>
        <dbReference type="ChEBI" id="CHEBI:15378"/>
        <dbReference type="ChEBI" id="CHEBI:33019"/>
        <dbReference type="ChEBI" id="CHEBI:37563"/>
        <dbReference type="ChEBI" id="CHEBI:58332"/>
        <dbReference type="ChEBI" id="CHEBI:58608"/>
        <dbReference type="EC" id="2.7.7.41"/>
    </reaction>
</comment>
<organism evidence="13 14">
    <name type="scientific">Pseudanabaena yagii GIHE-NHR1</name>
    <dbReference type="NCBI Taxonomy" id="2722753"/>
    <lineage>
        <taxon>Bacteria</taxon>
        <taxon>Bacillati</taxon>
        <taxon>Cyanobacteriota</taxon>
        <taxon>Cyanophyceae</taxon>
        <taxon>Pseudanabaenales</taxon>
        <taxon>Pseudanabaenaceae</taxon>
        <taxon>Pseudanabaena</taxon>
        <taxon>Pseudanabaena yagii</taxon>
    </lineage>
</organism>
<evidence type="ECO:0000256" key="8">
    <source>
        <dbReference type="ARBA" id="ARBA00022692"/>
    </source>
</evidence>
<dbReference type="PANTHER" id="PTHR43535">
    <property type="entry name" value="PHOSPHATIDATE CYTIDYLYLTRANSFERASE"/>
    <property type="match status" value="1"/>
</dbReference>
<dbReference type="EMBL" id="JAAVJL010000001">
    <property type="protein sequence ID" value="NMF57805.1"/>
    <property type="molecule type" value="Genomic_DNA"/>
</dbReference>
<evidence type="ECO:0000256" key="2">
    <source>
        <dbReference type="ARBA" id="ARBA00004141"/>
    </source>
</evidence>
<comment type="pathway">
    <text evidence="4">Lipid metabolism.</text>
</comment>
<feature type="transmembrane region" description="Helical" evidence="12">
    <location>
        <begin position="247"/>
        <end position="267"/>
    </location>
</feature>
<comment type="similarity">
    <text evidence="5 11">Belongs to the CDS family.</text>
</comment>
<gene>
    <name evidence="13" type="ORF">HC246_07180</name>
</gene>
<keyword evidence="10 12" id="KW-0472">Membrane</keyword>
<proteinExistence type="inferred from homology"/>
<dbReference type="RefSeq" id="WP_169362790.1">
    <property type="nucleotide sequence ID" value="NZ_JAAVJL010000001.1"/>
</dbReference>
<evidence type="ECO:0000256" key="5">
    <source>
        <dbReference type="ARBA" id="ARBA00010185"/>
    </source>
</evidence>
<evidence type="ECO:0000256" key="4">
    <source>
        <dbReference type="ARBA" id="ARBA00005189"/>
    </source>
</evidence>
<keyword evidence="9 12" id="KW-1133">Transmembrane helix</keyword>
<feature type="transmembrane region" description="Helical" evidence="12">
    <location>
        <begin position="143"/>
        <end position="162"/>
    </location>
</feature>
<comment type="pathway">
    <text evidence="3 11">Phospholipid metabolism; CDP-diacylglycerol biosynthesis; CDP-diacylglycerol from sn-glycerol 3-phosphate: step 3/3.</text>
</comment>
<evidence type="ECO:0000256" key="1">
    <source>
        <dbReference type="ARBA" id="ARBA00001698"/>
    </source>
</evidence>
<feature type="transmembrane region" description="Helical" evidence="12">
    <location>
        <begin position="118"/>
        <end position="136"/>
    </location>
</feature>
<evidence type="ECO:0000313" key="13">
    <source>
        <dbReference type="EMBL" id="NMF57805.1"/>
    </source>
</evidence>
<dbReference type="PANTHER" id="PTHR43535:SF1">
    <property type="entry name" value="PHOSPHATIDATE CYTIDYLYLTRANSFERASE"/>
    <property type="match status" value="1"/>
</dbReference>
<evidence type="ECO:0000256" key="12">
    <source>
        <dbReference type="SAM" id="Phobius"/>
    </source>
</evidence>
<dbReference type="EC" id="2.7.7.41" evidence="6 11"/>
<dbReference type="InterPro" id="IPR000374">
    <property type="entry name" value="PC_trans"/>
</dbReference>
<sequence>MEINLATPVLYTFAGIFGLLAIASFTVLGLAFSHQENDYSELKARIKSWWIMVMIFSFAILLKQPISIVFFMVLSFIALREYLSLIPTRLSDRRVLLWAYLAIILQYFWIYIGWYGMFLIFIPIYMFLFLPMRMLLNGETEGFLNAIGTLHWGLMLNVYTISHLSYLIMLPLNGNPIAGGTGLLVYLLLLTEINDIAQYIFGKLLGRHKIIPKVSPNKTVEGLLGGILTTTGLAITLAPWLTPFDLLHSACLGLLLSLTGFIGDVNISAIKRDLGIKDSGTLIPGHGGILDRIDSLTYTAPLFFHFTVYFYYHGQLL</sequence>
<reference evidence="13 14" key="1">
    <citation type="submission" date="2020-03" db="EMBL/GenBank/DDBJ databases">
        <title>Draft Genome Sequence of 2-Methylisoborneol Producing Pseudanabaena yagii Strain GIHE-NHR1 Isolated from North Han River in South Korea.</title>
        <authorList>
            <person name="Jeong J."/>
        </authorList>
    </citation>
    <scope>NUCLEOTIDE SEQUENCE [LARGE SCALE GENOMIC DNA]</scope>
    <source>
        <strain evidence="13 14">GIHE-NHR1</strain>
    </source>
</reference>
<keyword evidence="8 11" id="KW-0812">Transmembrane</keyword>
<keyword evidence="14" id="KW-1185">Reference proteome</keyword>
<feature type="transmembrane region" description="Helical" evidence="12">
    <location>
        <begin position="12"/>
        <end position="32"/>
    </location>
</feature>